<name>A0A080N1Y8_9BIFI</name>
<evidence type="ECO:0000256" key="1">
    <source>
        <dbReference type="SAM" id="MobiDB-lite"/>
    </source>
</evidence>
<evidence type="ECO:0000313" key="4">
    <source>
        <dbReference type="Proteomes" id="UP000028730"/>
    </source>
</evidence>
<keyword evidence="2" id="KW-0472">Membrane</keyword>
<accession>A0A080N1Y8</accession>
<proteinExistence type="predicted"/>
<feature type="compositionally biased region" description="Polar residues" evidence="1">
    <location>
        <begin position="46"/>
        <end position="64"/>
    </location>
</feature>
<feature type="transmembrane region" description="Helical" evidence="2">
    <location>
        <begin position="76"/>
        <end position="101"/>
    </location>
</feature>
<organism evidence="3 4">
    <name type="scientific">Bifidobacterium bombi DSM 19703</name>
    <dbReference type="NCBI Taxonomy" id="1341695"/>
    <lineage>
        <taxon>Bacteria</taxon>
        <taxon>Bacillati</taxon>
        <taxon>Actinomycetota</taxon>
        <taxon>Actinomycetes</taxon>
        <taxon>Bifidobacteriales</taxon>
        <taxon>Bifidobacteriaceae</taxon>
        <taxon>Bifidobacterium</taxon>
    </lineage>
</organism>
<dbReference type="eggNOG" id="COG2919">
    <property type="taxonomic scope" value="Bacteria"/>
</dbReference>
<comment type="caution">
    <text evidence="3">The sequence shown here is derived from an EMBL/GenBank/DDBJ whole genome shotgun (WGS) entry which is preliminary data.</text>
</comment>
<gene>
    <name evidence="3" type="ORF">BBOMB_0227</name>
</gene>
<sequence length="209" mass="22891">MAAMGKRRASGGRGRAIRGSGERKSKRSADHGGVSRDVMMAGVAPNRNTDSSGVKAQASSAQTPTVTSVKRRNSGVLVFIASLVIIFIGFIQLLSAFHAYAVNLAQLNELKRQESALVVQKQDLENDIARWNDKAYVTAQARDRLGFVFPGEQSIRVEHPEAVTGQKADPRKQAMSQKAGEKKLPWYGELSYSLKKADTPVQKVERPQR</sequence>
<feature type="region of interest" description="Disordered" evidence="1">
    <location>
        <begin position="160"/>
        <end position="182"/>
    </location>
</feature>
<dbReference type="Pfam" id="PF04977">
    <property type="entry name" value="DivIC"/>
    <property type="match status" value="1"/>
</dbReference>
<dbReference type="AlphaFoldDB" id="A0A080N1Y8"/>
<dbReference type="STRING" id="1341695.BBOMB_0227"/>
<evidence type="ECO:0000313" key="3">
    <source>
        <dbReference type="EMBL" id="KFF30907.1"/>
    </source>
</evidence>
<protein>
    <submittedName>
        <fullName evidence="3">Septum formation initiator</fullName>
    </submittedName>
</protein>
<feature type="region of interest" description="Disordered" evidence="1">
    <location>
        <begin position="1"/>
        <end position="64"/>
    </location>
</feature>
<feature type="compositionally biased region" description="Basic residues" evidence="1">
    <location>
        <begin position="1"/>
        <end position="10"/>
    </location>
</feature>
<evidence type="ECO:0000256" key="2">
    <source>
        <dbReference type="SAM" id="Phobius"/>
    </source>
</evidence>
<feature type="compositionally biased region" description="Basic and acidic residues" evidence="1">
    <location>
        <begin position="20"/>
        <end position="34"/>
    </location>
</feature>
<reference evidence="3 4" key="1">
    <citation type="journal article" date="2014" name="Appl. Environ. Microbiol.">
        <title>Genomic encyclopedia of type strains of the genus Bifidobacterium.</title>
        <authorList>
            <person name="Milani C."/>
            <person name="Lugli G.A."/>
            <person name="Duranti S."/>
            <person name="Turroni F."/>
            <person name="Bottacini F."/>
            <person name="Mangifesta M."/>
            <person name="Sanchez B."/>
            <person name="Viappiani A."/>
            <person name="Mancabelli L."/>
            <person name="Taminiau B."/>
            <person name="Delcenserie V."/>
            <person name="Barrangou R."/>
            <person name="Margolles A."/>
            <person name="van Sinderen D."/>
            <person name="Ventura M."/>
        </authorList>
    </citation>
    <scope>NUCLEOTIDE SEQUENCE [LARGE SCALE GENOMIC DNA]</scope>
    <source>
        <strain evidence="3 4">DSM 19703</strain>
    </source>
</reference>
<keyword evidence="2" id="KW-0812">Transmembrane</keyword>
<keyword evidence="4" id="KW-1185">Reference proteome</keyword>
<keyword evidence="2" id="KW-1133">Transmembrane helix</keyword>
<dbReference type="EMBL" id="ATLK01000001">
    <property type="protein sequence ID" value="KFF30907.1"/>
    <property type="molecule type" value="Genomic_DNA"/>
</dbReference>
<dbReference type="InterPro" id="IPR007060">
    <property type="entry name" value="FtsL/DivIC"/>
</dbReference>
<dbReference type="Proteomes" id="UP000028730">
    <property type="component" value="Unassembled WGS sequence"/>
</dbReference>